<name>A0AA38SCY0_9ASTR</name>
<evidence type="ECO:0000256" key="1">
    <source>
        <dbReference type="ARBA" id="ARBA00004123"/>
    </source>
</evidence>
<dbReference type="EMBL" id="JARYMX010000007">
    <property type="protein sequence ID" value="KAJ9539814.1"/>
    <property type="molecule type" value="Genomic_DNA"/>
</dbReference>
<evidence type="ECO:0000256" key="5">
    <source>
        <dbReference type="ARBA" id="ARBA00023242"/>
    </source>
</evidence>
<feature type="domain" description="WRKY" evidence="6">
    <location>
        <begin position="104"/>
        <end position="173"/>
    </location>
</feature>
<evidence type="ECO:0000313" key="8">
    <source>
        <dbReference type="Proteomes" id="UP001172457"/>
    </source>
</evidence>
<comment type="subcellular location">
    <subcellularLocation>
        <location evidence="1">Nucleus</location>
    </subcellularLocation>
</comment>
<sequence>MEDNKKRMMESLIRGRNSAKKLQNLFLGEVKDDGSVSVDDLMMDMTESFHGSLSMLTSCNSNGFSRVSACSHRPPGVYNGKKPAMAVKKGRGCYKRRSMDAKAKFSDTIEDGYAWRKYGQKEILYSKFPRCYYRCTHKIDHGCKALKQVQKMEDEGSNMFHITYFGHHTCPPPTSQTFSHPQLHPLTAINIHFDPSFEQKDDIDVVDNVKSVNPFGSNDTFAYDMNACHEFASFMDFNNGGSCASKSSWDHDKMDLLENNDFLNDILVDDAMFSD</sequence>
<dbReference type="AlphaFoldDB" id="A0AA38SCY0"/>
<dbReference type="GO" id="GO:0005634">
    <property type="term" value="C:nucleus"/>
    <property type="evidence" value="ECO:0007669"/>
    <property type="project" value="UniProtKB-SubCell"/>
</dbReference>
<reference evidence="7" key="1">
    <citation type="submission" date="2023-03" db="EMBL/GenBank/DDBJ databases">
        <title>Chromosome-scale reference genome and RAD-based genetic map of yellow starthistle (Centaurea solstitialis) reveal putative structural variation and QTLs associated with invader traits.</title>
        <authorList>
            <person name="Reatini B."/>
            <person name="Cang F.A."/>
            <person name="Jiang Q."/>
            <person name="Mckibben M.T.W."/>
            <person name="Barker M.S."/>
            <person name="Rieseberg L.H."/>
            <person name="Dlugosch K.M."/>
        </authorList>
    </citation>
    <scope>NUCLEOTIDE SEQUENCE</scope>
    <source>
        <strain evidence="7">CAN-66</strain>
        <tissue evidence="7">Leaf</tissue>
    </source>
</reference>
<comment type="caution">
    <text evidence="7">The sequence shown here is derived from an EMBL/GenBank/DDBJ whole genome shotgun (WGS) entry which is preliminary data.</text>
</comment>
<dbReference type="SUPFAM" id="SSF118290">
    <property type="entry name" value="WRKY DNA-binding domain"/>
    <property type="match status" value="1"/>
</dbReference>
<evidence type="ECO:0000256" key="4">
    <source>
        <dbReference type="ARBA" id="ARBA00023163"/>
    </source>
</evidence>
<feature type="non-terminal residue" evidence="7">
    <location>
        <position position="275"/>
    </location>
</feature>
<dbReference type="Gene3D" id="2.20.25.80">
    <property type="entry name" value="WRKY domain"/>
    <property type="match status" value="1"/>
</dbReference>
<keyword evidence="3" id="KW-0238">DNA-binding</keyword>
<dbReference type="Pfam" id="PF03106">
    <property type="entry name" value="WRKY"/>
    <property type="match status" value="1"/>
</dbReference>
<proteinExistence type="predicted"/>
<dbReference type="Proteomes" id="UP001172457">
    <property type="component" value="Chromosome 7"/>
</dbReference>
<dbReference type="SMART" id="SM00774">
    <property type="entry name" value="WRKY"/>
    <property type="match status" value="1"/>
</dbReference>
<evidence type="ECO:0000256" key="2">
    <source>
        <dbReference type="ARBA" id="ARBA00023015"/>
    </source>
</evidence>
<keyword evidence="5" id="KW-0539">Nucleus</keyword>
<keyword evidence="8" id="KW-1185">Reference proteome</keyword>
<evidence type="ECO:0000256" key="3">
    <source>
        <dbReference type="ARBA" id="ARBA00023125"/>
    </source>
</evidence>
<dbReference type="GO" id="GO:0003700">
    <property type="term" value="F:DNA-binding transcription factor activity"/>
    <property type="evidence" value="ECO:0007669"/>
    <property type="project" value="InterPro"/>
</dbReference>
<evidence type="ECO:0000313" key="7">
    <source>
        <dbReference type="EMBL" id="KAJ9539814.1"/>
    </source>
</evidence>
<dbReference type="GO" id="GO:0043565">
    <property type="term" value="F:sequence-specific DNA binding"/>
    <property type="evidence" value="ECO:0007669"/>
    <property type="project" value="InterPro"/>
</dbReference>
<keyword evidence="4" id="KW-0804">Transcription</keyword>
<organism evidence="7 8">
    <name type="scientific">Centaurea solstitialis</name>
    <name type="common">yellow star-thistle</name>
    <dbReference type="NCBI Taxonomy" id="347529"/>
    <lineage>
        <taxon>Eukaryota</taxon>
        <taxon>Viridiplantae</taxon>
        <taxon>Streptophyta</taxon>
        <taxon>Embryophyta</taxon>
        <taxon>Tracheophyta</taxon>
        <taxon>Spermatophyta</taxon>
        <taxon>Magnoliopsida</taxon>
        <taxon>eudicotyledons</taxon>
        <taxon>Gunneridae</taxon>
        <taxon>Pentapetalae</taxon>
        <taxon>asterids</taxon>
        <taxon>campanulids</taxon>
        <taxon>Asterales</taxon>
        <taxon>Asteraceae</taxon>
        <taxon>Carduoideae</taxon>
        <taxon>Cardueae</taxon>
        <taxon>Centaureinae</taxon>
        <taxon>Centaurea</taxon>
    </lineage>
</organism>
<dbReference type="PANTHER" id="PTHR31282">
    <property type="entry name" value="WRKY TRANSCRIPTION FACTOR 21-RELATED"/>
    <property type="match status" value="1"/>
</dbReference>
<dbReference type="InterPro" id="IPR036576">
    <property type="entry name" value="WRKY_dom_sf"/>
</dbReference>
<keyword evidence="2" id="KW-0805">Transcription regulation</keyword>
<protein>
    <recommendedName>
        <fullName evidence="6">WRKY domain-containing protein</fullName>
    </recommendedName>
</protein>
<gene>
    <name evidence="7" type="ORF">OSB04_026320</name>
</gene>
<accession>A0AA38SCY0</accession>
<dbReference type="PROSITE" id="PS50811">
    <property type="entry name" value="WRKY"/>
    <property type="match status" value="1"/>
</dbReference>
<dbReference type="InterPro" id="IPR044810">
    <property type="entry name" value="WRKY_plant"/>
</dbReference>
<evidence type="ECO:0000259" key="6">
    <source>
        <dbReference type="PROSITE" id="PS50811"/>
    </source>
</evidence>
<dbReference type="InterPro" id="IPR003657">
    <property type="entry name" value="WRKY_dom"/>
</dbReference>